<name>E3FVK0_STIAD</name>
<evidence type="ECO:0000313" key="6">
    <source>
        <dbReference type="Proteomes" id="UP000001351"/>
    </source>
</evidence>
<accession>E3FVK0</accession>
<reference evidence="5 6" key="1">
    <citation type="journal article" date="2011" name="Mol. Biol. Evol.">
        <title>Comparative genomic analysis of fruiting body formation in Myxococcales.</title>
        <authorList>
            <person name="Huntley S."/>
            <person name="Hamann N."/>
            <person name="Wegener-Feldbrugge S."/>
            <person name="Treuner-Lange A."/>
            <person name="Kube M."/>
            <person name="Reinhardt R."/>
            <person name="Klages S."/>
            <person name="Muller R."/>
            <person name="Ronning C.M."/>
            <person name="Nierman W.C."/>
            <person name="Sogaard-Andersen L."/>
        </authorList>
    </citation>
    <scope>NUCLEOTIDE SEQUENCE [LARGE SCALE GENOMIC DNA]</scope>
    <source>
        <strain evidence="5 6">DW4/3-1</strain>
    </source>
</reference>
<feature type="transmembrane region" description="Helical" evidence="2">
    <location>
        <begin position="322"/>
        <end position="340"/>
    </location>
</feature>
<protein>
    <submittedName>
        <fullName evidence="5">Conserved uncharacterized protein</fullName>
    </submittedName>
</protein>
<feature type="transmembrane region" description="Helical" evidence="2">
    <location>
        <begin position="360"/>
        <end position="381"/>
    </location>
</feature>
<feature type="chain" id="PRO_5003168813" evidence="3">
    <location>
        <begin position="22"/>
        <end position="481"/>
    </location>
</feature>
<keyword evidence="2" id="KW-1133">Transmembrane helix</keyword>
<dbReference type="HOGENOM" id="CLU_547282_0_0_7"/>
<evidence type="ECO:0000256" key="3">
    <source>
        <dbReference type="SAM" id="SignalP"/>
    </source>
</evidence>
<keyword evidence="2" id="KW-0472">Membrane</keyword>
<feature type="region of interest" description="Disordered" evidence="1">
    <location>
        <begin position="292"/>
        <end position="312"/>
    </location>
</feature>
<dbReference type="Pfam" id="PF26514">
    <property type="entry name" value="DUF8173"/>
    <property type="match status" value="1"/>
</dbReference>
<dbReference type="eggNOG" id="COG4796">
    <property type="taxonomic scope" value="Bacteria"/>
</dbReference>
<feature type="transmembrane region" description="Helical" evidence="2">
    <location>
        <begin position="387"/>
        <end position="410"/>
    </location>
</feature>
<evidence type="ECO:0000256" key="2">
    <source>
        <dbReference type="SAM" id="Phobius"/>
    </source>
</evidence>
<dbReference type="OrthoDB" id="5502503at2"/>
<feature type="region of interest" description="Disordered" evidence="1">
    <location>
        <begin position="106"/>
        <end position="135"/>
    </location>
</feature>
<dbReference type="eggNOG" id="COG1664">
    <property type="taxonomic scope" value="Bacteria"/>
</dbReference>
<sequence length="481" mass="50617">MKIASHLLLPSLLLGAPVALAAQTPTPPSAQAAASKPIDVSFRGTLRDALKQIAEEGGLNVVATGELDTAVEVHLRGITAEQALRTIARTYSLRLIRDGSIYTLRPMTGPEKQAAEEDTGESAPASAPVPVAPLSPPVVAPPPLPPMAEEEQTPPEIHRRIRDEMRKAQRRTKGEHDVVARGQSIEIKKGESVDNAVVYGGNMVVRGHVEEDAVVFGGNLEIFGTVDGDVHAFGGNVTLHPGSSVGGDASAIGGSVIQNDGAHVEGGTESLEGKSIGSLVLGEVKDSLEREFNSSRKEHEAAAHEDEDTEAQEDSRRAFPGFILKFAALFGLGFLGQLLFPTRMKELSAEIKAQPVNSWLTGLLGTAALIPISVILAITLIGIPVLVLLWLVVPLAAALGLAAVASEIGMRLPVLRGRKTQAAVLALGLLVLLGLGAIPVLGWMVMGAAYLVAFGAVIRTRFGSRSRGMPEPFTPHSTNTY</sequence>
<keyword evidence="6" id="KW-1185">Reference proteome</keyword>
<organism evidence="5 6">
    <name type="scientific">Stigmatella aurantiaca (strain DW4/3-1)</name>
    <dbReference type="NCBI Taxonomy" id="378806"/>
    <lineage>
        <taxon>Bacteria</taxon>
        <taxon>Pseudomonadati</taxon>
        <taxon>Myxococcota</taxon>
        <taxon>Myxococcia</taxon>
        <taxon>Myxococcales</taxon>
        <taxon>Cystobacterineae</taxon>
        <taxon>Archangiaceae</taxon>
        <taxon>Stigmatella</taxon>
    </lineage>
</organism>
<dbReference type="Proteomes" id="UP000001351">
    <property type="component" value="Chromosome"/>
</dbReference>
<gene>
    <name evidence="5" type="ordered locus">STAUR_4434</name>
</gene>
<dbReference type="EMBL" id="CP002271">
    <property type="protein sequence ID" value="ADO72214.1"/>
    <property type="molecule type" value="Genomic_DNA"/>
</dbReference>
<keyword evidence="3" id="KW-0732">Signal</keyword>
<feature type="compositionally biased region" description="Basic and acidic residues" evidence="1">
    <location>
        <begin position="292"/>
        <end position="304"/>
    </location>
</feature>
<dbReference type="AlphaFoldDB" id="E3FVK0"/>
<dbReference type="STRING" id="378806.STAUR_4434"/>
<dbReference type="KEGG" id="sur:STAUR_4434"/>
<dbReference type="RefSeq" id="WP_013376249.1">
    <property type="nucleotide sequence ID" value="NC_014623.1"/>
</dbReference>
<keyword evidence="2" id="KW-0812">Transmembrane</keyword>
<proteinExistence type="predicted"/>
<evidence type="ECO:0000313" key="5">
    <source>
        <dbReference type="EMBL" id="ADO72214.1"/>
    </source>
</evidence>
<feature type="signal peptide" evidence="3">
    <location>
        <begin position="1"/>
        <end position="21"/>
    </location>
</feature>
<feature type="transmembrane region" description="Helical" evidence="2">
    <location>
        <begin position="422"/>
        <end position="438"/>
    </location>
</feature>
<dbReference type="Gene3D" id="3.30.1370.130">
    <property type="match status" value="1"/>
</dbReference>
<evidence type="ECO:0000256" key="1">
    <source>
        <dbReference type="SAM" id="MobiDB-lite"/>
    </source>
</evidence>
<evidence type="ECO:0000259" key="4">
    <source>
        <dbReference type="Pfam" id="PF26514"/>
    </source>
</evidence>
<feature type="domain" description="DUF8173" evidence="4">
    <location>
        <begin position="322"/>
        <end position="464"/>
    </location>
</feature>
<dbReference type="InterPro" id="IPR058486">
    <property type="entry name" value="DUF8173"/>
</dbReference>